<evidence type="ECO:0000313" key="1">
    <source>
        <dbReference type="EMBL" id="CAG1832324.1"/>
    </source>
</evidence>
<dbReference type="EnsemblPlants" id="Ma08_t21640.1">
    <property type="protein sequence ID" value="Ma08_p21640.1"/>
    <property type="gene ID" value="Ma08_g21640"/>
</dbReference>
<organism evidence="2 3">
    <name type="scientific">Musa acuminata subsp. malaccensis</name>
    <name type="common">Wild banana</name>
    <name type="synonym">Musa malaccensis</name>
    <dbReference type="NCBI Taxonomy" id="214687"/>
    <lineage>
        <taxon>Eukaryota</taxon>
        <taxon>Viridiplantae</taxon>
        <taxon>Streptophyta</taxon>
        <taxon>Embryophyta</taxon>
        <taxon>Tracheophyta</taxon>
        <taxon>Spermatophyta</taxon>
        <taxon>Magnoliopsida</taxon>
        <taxon>Liliopsida</taxon>
        <taxon>Zingiberales</taxon>
        <taxon>Musaceae</taxon>
        <taxon>Musa</taxon>
    </lineage>
</organism>
<keyword evidence="3" id="KW-1185">Reference proteome</keyword>
<dbReference type="AlphaFoldDB" id="A0A804K994"/>
<dbReference type="EMBL" id="HG996472">
    <property type="protein sequence ID" value="CAG1832324.1"/>
    <property type="molecule type" value="Genomic_DNA"/>
</dbReference>
<dbReference type="Proteomes" id="UP000012960">
    <property type="component" value="Unplaced"/>
</dbReference>
<reference evidence="2" key="2">
    <citation type="submission" date="2021-05" db="UniProtKB">
        <authorList>
            <consortium name="EnsemblPlants"/>
        </authorList>
    </citation>
    <scope>IDENTIFICATION</scope>
    <source>
        <strain evidence="2">subsp. malaccensis</strain>
    </source>
</reference>
<proteinExistence type="predicted"/>
<dbReference type="InParanoid" id="A0A804K994"/>
<accession>A0A804K994</accession>
<sequence>MMAIRHLLSIAGNSSAFPSCRTRVIHRSSSSPLVAHLRHLYAQGCDDDCCKKSNALVLQRDRNLVIYGPALWATGTRVLVSAGVVVTQKSTSAVGKPKNKSISIHGK</sequence>
<evidence type="ECO:0000313" key="3">
    <source>
        <dbReference type="Proteomes" id="UP000012960"/>
    </source>
</evidence>
<evidence type="ECO:0000313" key="2">
    <source>
        <dbReference type="EnsemblPlants" id="Ma08_p21640.1"/>
    </source>
</evidence>
<dbReference type="Gramene" id="Ma08_t21640.1">
    <property type="protein sequence ID" value="Ma08_p21640.1"/>
    <property type="gene ID" value="Ma08_g21640"/>
</dbReference>
<gene>
    <name evidence="1" type="ORF">GSMUA_82440.1</name>
</gene>
<name>A0A804K994_MUSAM</name>
<reference evidence="1" key="1">
    <citation type="submission" date="2021-03" db="EMBL/GenBank/DDBJ databases">
        <authorList>
            <consortium name="Genoscope - CEA"/>
            <person name="William W."/>
        </authorList>
    </citation>
    <scope>NUCLEOTIDE SEQUENCE</scope>
    <source>
        <strain evidence="1">Doubled-haploid Pahang</strain>
    </source>
</reference>
<protein>
    <submittedName>
        <fullName evidence="1">(wild Malaysian banana) hypothetical protein</fullName>
    </submittedName>
</protein>